<feature type="domain" description="GST C-terminal" evidence="3">
    <location>
        <begin position="85"/>
        <end position="207"/>
    </location>
</feature>
<dbReference type="STRING" id="2082308.A0A2K1QIU7"/>
<dbReference type="SFLD" id="SFLDS00019">
    <property type="entry name" value="Glutathione_Transferase_(cytos"/>
    <property type="match status" value="1"/>
</dbReference>
<dbReference type="PANTHER" id="PTHR44051:SF9">
    <property type="entry name" value="GLUTATHIONE S-TRANSFERASE 1"/>
    <property type="match status" value="1"/>
</dbReference>
<dbReference type="PROSITE" id="PS50404">
    <property type="entry name" value="GST_NTER"/>
    <property type="match status" value="1"/>
</dbReference>
<protein>
    <submittedName>
        <fullName evidence="4">Glutathione S-transferase 3</fullName>
    </submittedName>
</protein>
<keyword evidence="4" id="KW-0808">Transferase</keyword>
<evidence type="ECO:0000313" key="4">
    <source>
        <dbReference type="EMBL" id="PNS15094.1"/>
    </source>
</evidence>
<dbReference type="InterPro" id="IPR036282">
    <property type="entry name" value="Glutathione-S-Trfase_C_sf"/>
</dbReference>
<dbReference type="Gene3D" id="3.40.30.10">
    <property type="entry name" value="Glutaredoxin"/>
    <property type="match status" value="1"/>
</dbReference>
<dbReference type="SFLD" id="SFLDG00358">
    <property type="entry name" value="Main_(cytGST)"/>
    <property type="match status" value="1"/>
</dbReference>
<dbReference type="AlphaFoldDB" id="A0A2K1QIU7"/>
<dbReference type="OrthoDB" id="2309723at2759"/>
<dbReference type="Pfam" id="PF00043">
    <property type="entry name" value="GST_C"/>
    <property type="match status" value="1"/>
</dbReference>
<dbReference type="InterPro" id="IPR036249">
    <property type="entry name" value="Thioredoxin-like_sf"/>
</dbReference>
<dbReference type="PROSITE" id="PS50405">
    <property type="entry name" value="GST_CTER"/>
    <property type="match status" value="1"/>
</dbReference>
<sequence>MLIVHHLQVSQSDRIVWLCEELGLDYKLQLHQRSPLLSPQSIKDLHPIGAAPIIQDGDITLAETYACAEYIIHKHGGGRLTIPPSDKDYATYLYWYYFANGSLQPGISRLMTATDLNNTSSDSYKRAESRKNDYLGLLDDRLKDNTWLVGDTFTAADIMTVFTLTTMRTIFPYSLAPYPSILSYLKRVVERPGYKKYHEKGDPELPLMIDAEPPKRFTGLKL</sequence>
<dbReference type="GO" id="GO:0016740">
    <property type="term" value="F:transferase activity"/>
    <property type="evidence" value="ECO:0007669"/>
    <property type="project" value="UniProtKB-KW"/>
</dbReference>
<dbReference type="SUPFAM" id="SSF52833">
    <property type="entry name" value="Thioredoxin-like"/>
    <property type="match status" value="1"/>
</dbReference>
<proteinExistence type="inferred from homology"/>
<reference evidence="4 5" key="1">
    <citation type="submission" date="2017-06" db="EMBL/GenBank/DDBJ databases">
        <title>Draft genome sequence of a variant of Elsinoe murrayae.</title>
        <authorList>
            <person name="Cheng Q."/>
        </authorList>
    </citation>
    <scope>NUCLEOTIDE SEQUENCE [LARGE SCALE GENOMIC DNA]</scope>
    <source>
        <strain evidence="4 5">CQ-2017a</strain>
    </source>
</reference>
<dbReference type="Gene3D" id="1.20.1050.10">
    <property type="match status" value="1"/>
</dbReference>
<evidence type="ECO:0000256" key="1">
    <source>
        <dbReference type="ARBA" id="ARBA00007409"/>
    </source>
</evidence>
<keyword evidence="5" id="KW-1185">Reference proteome</keyword>
<name>A0A2K1QIU7_9PEZI</name>
<dbReference type="Proteomes" id="UP000243797">
    <property type="component" value="Unassembled WGS sequence"/>
</dbReference>
<accession>A0A2K1QIU7</accession>
<evidence type="ECO:0000259" key="2">
    <source>
        <dbReference type="PROSITE" id="PS50404"/>
    </source>
</evidence>
<dbReference type="PANTHER" id="PTHR44051">
    <property type="entry name" value="GLUTATHIONE S-TRANSFERASE-RELATED"/>
    <property type="match status" value="1"/>
</dbReference>
<dbReference type="Pfam" id="PF13409">
    <property type="entry name" value="GST_N_2"/>
    <property type="match status" value="1"/>
</dbReference>
<evidence type="ECO:0000259" key="3">
    <source>
        <dbReference type="PROSITE" id="PS50405"/>
    </source>
</evidence>
<gene>
    <name evidence="4" type="ORF">CAC42_2323</name>
</gene>
<comment type="similarity">
    <text evidence="1">Belongs to the GST superfamily.</text>
</comment>
<feature type="domain" description="GST N-terminal" evidence="2">
    <location>
        <begin position="1"/>
        <end position="79"/>
    </location>
</feature>
<dbReference type="InterPro" id="IPR004046">
    <property type="entry name" value="GST_C"/>
</dbReference>
<dbReference type="InParanoid" id="A0A2K1QIU7"/>
<evidence type="ECO:0000313" key="5">
    <source>
        <dbReference type="Proteomes" id="UP000243797"/>
    </source>
</evidence>
<dbReference type="InterPro" id="IPR004045">
    <property type="entry name" value="Glutathione_S-Trfase_N"/>
</dbReference>
<dbReference type="EMBL" id="NKHZ01000081">
    <property type="protein sequence ID" value="PNS15094.1"/>
    <property type="molecule type" value="Genomic_DNA"/>
</dbReference>
<comment type="caution">
    <text evidence="4">The sequence shown here is derived from an EMBL/GenBank/DDBJ whole genome shotgun (WGS) entry which is preliminary data.</text>
</comment>
<dbReference type="SFLD" id="SFLDG01150">
    <property type="entry name" value="Main.1:_Beta-like"/>
    <property type="match status" value="1"/>
</dbReference>
<dbReference type="InterPro" id="IPR040079">
    <property type="entry name" value="Glutathione_S-Trfase"/>
</dbReference>
<dbReference type="SUPFAM" id="SSF47616">
    <property type="entry name" value="GST C-terminal domain-like"/>
    <property type="match status" value="1"/>
</dbReference>
<dbReference type="CDD" id="cd03046">
    <property type="entry name" value="GST_N_GTT1_like"/>
    <property type="match status" value="1"/>
</dbReference>
<dbReference type="InterPro" id="IPR010987">
    <property type="entry name" value="Glutathione-S-Trfase_C-like"/>
</dbReference>
<organism evidence="4 5">
    <name type="scientific">Sphaceloma murrayae</name>
    <dbReference type="NCBI Taxonomy" id="2082308"/>
    <lineage>
        <taxon>Eukaryota</taxon>
        <taxon>Fungi</taxon>
        <taxon>Dikarya</taxon>
        <taxon>Ascomycota</taxon>
        <taxon>Pezizomycotina</taxon>
        <taxon>Dothideomycetes</taxon>
        <taxon>Dothideomycetidae</taxon>
        <taxon>Myriangiales</taxon>
        <taxon>Elsinoaceae</taxon>
        <taxon>Sphaceloma</taxon>
    </lineage>
</organism>